<dbReference type="PROSITE" id="PS00211">
    <property type="entry name" value="ABC_TRANSPORTER_1"/>
    <property type="match status" value="1"/>
</dbReference>
<dbReference type="SMART" id="SM00382">
    <property type="entry name" value="AAA"/>
    <property type="match status" value="1"/>
</dbReference>
<evidence type="ECO:0000256" key="4">
    <source>
        <dbReference type="ARBA" id="ARBA00022840"/>
    </source>
</evidence>
<dbReference type="PROSITE" id="PS50893">
    <property type="entry name" value="ABC_TRANSPORTER_2"/>
    <property type="match status" value="1"/>
</dbReference>
<keyword evidence="9" id="KW-1185">Reference proteome</keyword>
<proteinExistence type="predicted"/>
<protein>
    <submittedName>
        <fullName evidence="8">ABC transporter ATP-binding protein</fullName>
    </submittedName>
</protein>
<keyword evidence="5" id="KW-1278">Translocase</keyword>
<evidence type="ECO:0000256" key="3">
    <source>
        <dbReference type="ARBA" id="ARBA00022741"/>
    </source>
</evidence>
<dbReference type="InterPro" id="IPR008995">
    <property type="entry name" value="Mo/tungstate-bd_C_term_dom"/>
</dbReference>
<dbReference type="GO" id="GO:0043190">
    <property type="term" value="C:ATP-binding cassette (ABC) transporter complex"/>
    <property type="evidence" value="ECO:0007669"/>
    <property type="project" value="InterPro"/>
</dbReference>
<comment type="caution">
    <text evidence="8">The sequence shown here is derived from an EMBL/GenBank/DDBJ whole genome shotgun (WGS) entry which is preliminary data.</text>
</comment>
<keyword evidence="1" id="KW-0813">Transport</keyword>
<dbReference type="Pfam" id="PF08402">
    <property type="entry name" value="TOBE_2"/>
    <property type="match status" value="1"/>
</dbReference>
<dbReference type="SUPFAM" id="SSF50331">
    <property type="entry name" value="MOP-like"/>
    <property type="match status" value="1"/>
</dbReference>
<sequence>MSSPAEAGSSYDGLRIRALNKSFASFHAVKELDLDVPRGSFFALLGPSGCGKTTTLRMVAGLEAPTSGTITLAGQDITDKKPYQRPVNTVFQNYALFPHLDIFENVAFGLRRRKVSGVEAKVKDMLELVELEAQARKKPAQLSGGQQQRVALARALINEPEVLLLDEPLGALDLKLRRAMQIEIKRIQTEVGLTFIHVTHDQEEAMTMADTVAVMNAGVIEQMGTPSELYENPASTFVANFLGQSNLIEGTVQSSGSDVVTVDMHGIGVTIPAHRAHTDGGKGWIGIRPEKVLIGAAGAELDAPGNTIPGGVVSDVSFFGVSTQYLVKMPWGQELMVFAQNTGRDPIFRTGESVELSWRPEYAFLLDHAQDVKAGAEEAS</sequence>
<dbReference type="RefSeq" id="WP_149727246.1">
    <property type="nucleotide sequence ID" value="NZ_VUJV01000001.1"/>
</dbReference>
<evidence type="ECO:0000313" key="9">
    <source>
        <dbReference type="Proteomes" id="UP000325003"/>
    </source>
</evidence>
<evidence type="ECO:0000256" key="6">
    <source>
        <dbReference type="ARBA" id="ARBA00023136"/>
    </source>
</evidence>
<reference evidence="8 9" key="1">
    <citation type="submission" date="2019-09" db="EMBL/GenBank/DDBJ databases">
        <title>Nocardioides panacisoli sp. nov., isolated from the soil of a ginseng field.</title>
        <authorList>
            <person name="Cho C."/>
        </authorList>
    </citation>
    <scope>NUCLEOTIDE SEQUENCE [LARGE SCALE GENOMIC DNA]</scope>
    <source>
        <strain evidence="8 9">BN130099</strain>
    </source>
</reference>
<dbReference type="InterPro" id="IPR003593">
    <property type="entry name" value="AAA+_ATPase"/>
</dbReference>
<dbReference type="Pfam" id="PF00005">
    <property type="entry name" value="ABC_tran"/>
    <property type="match status" value="1"/>
</dbReference>
<dbReference type="Proteomes" id="UP000325003">
    <property type="component" value="Unassembled WGS sequence"/>
</dbReference>
<evidence type="ECO:0000313" key="8">
    <source>
        <dbReference type="EMBL" id="KAA1421785.1"/>
    </source>
</evidence>
<dbReference type="AlphaFoldDB" id="A0A5B1LLX8"/>
<dbReference type="PANTHER" id="PTHR42781">
    <property type="entry name" value="SPERMIDINE/PUTRESCINE IMPORT ATP-BINDING PROTEIN POTA"/>
    <property type="match status" value="1"/>
</dbReference>
<dbReference type="Gene3D" id="3.40.50.300">
    <property type="entry name" value="P-loop containing nucleotide triphosphate hydrolases"/>
    <property type="match status" value="1"/>
</dbReference>
<organism evidence="8 9">
    <name type="scientific">Nocardioides humilatus</name>
    <dbReference type="NCBI Taxonomy" id="2607660"/>
    <lineage>
        <taxon>Bacteria</taxon>
        <taxon>Bacillati</taxon>
        <taxon>Actinomycetota</taxon>
        <taxon>Actinomycetes</taxon>
        <taxon>Propionibacteriales</taxon>
        <taxon>Nocardioidaceae</taxon>
        <taxon>Nocardioides</taxon>
    </lineage>
</organism>
<evidence type="ECO:0000256" key="2">
    <source>
        <dbReference type="ARBA" id="ARBA00022475"/>
    </source>
</evidence>
<evidence type="ECO:0000259" key="7">
    <source>
        <dbReference type="PROSITE" id="PS50893"/>
    </source>
</evidence>
<keyword evidence="3" id="KW-0547">Nucleotide-binding</keyword>
<accession>A0A5B1LLX8</accession>
<feature type="domain" description="ABC transporter" evidence="7">
    <location>
        <begin position="14"/>
        <end position="242"/>
    </location>
</feature>
<keyword evidence="6" id="KW-0472">Membrane</keyword>
<dbReference type="CDD" id="cd03300">
    <property type="entry name" value="ABC_PotA_N"/>
    <property type="match status" value="1"/>
</dbReference>
<dbReference type="InterPro" id="IPR003439">
    <property type="entry name" value="ABC_transporter-like_ATP-bd"/>
</dbReference>
<evidence type="ECO:0000256" key="5">
    <source>
        <dbReference type="ARBA" id="ARBA00022967"/>
    </source>
</evidence>
<dbReference type="InterPro" id="IPR050093">
    <property type="entry name" value="ABC_SmlMolc_Importer"/>
</dbReference>
<dbReference type="GO" id="GO:0016887">
    <property type="term" value="F:ATP hydrolysis activity"/>
    <property type="evidence" value="ECO:0007669"/>
    <property type="project" value="InterPro"/>
</dbReference>
<dbReference type="GO" id="GO:0015594">
    <property type="term" value="F:ABC-type putrescine transporter activity"/>
    <property type="evidence" value="ECO:0007669"/>
    <property type="project" value="InterPro"/>
</dbReference>
<evidence type="ECO:0000256" key="1">
    <source>
        <dbReference type="ARBA" id="ARBA00022448"/>
    </source>
</evidence>
<name>A0A5B1LLX8_9ACTN</name>
<dbReference type="PANTHER" id="PTHR42781:SF4">
    <property type="entry name" value="SPERMIDINE_PUTRESCINE IMPORT ATP-BINDING PROTEIN POTA"/>
    <property type="match status" value="1"/>
</dbReference>
<keyword evidence="2" id="KW-1003">Cell membrane</keyword>
<dbReference type="InterPro" id="IPR017871">
    <property type="entry name" value="ABC_transporter-like_CS"/>
</dbReference>
<keyword evidence="4 8" id="KW-0067">ATP-binding</keyword>
<dbReference type="InterPro" id="IPR013611">
    <property type="entry name" value="Transp-assoc_OB_typ2"/>
</dbReference>
<dbReference type="FunFam" id="3.40.50.300:FF:000133">
    <property type="entry name" value="Spermidine/putrescine import ATP-binding protein PotA"/>
    <property type="match status" value="1"/>
</dbReference>
<dbReference type="InterPro" id="IPR027417">
    <property type="entry name" value="P-loop_NTPase"/>
</dbReference>
<gene>
    <name evidence="8" type="ORF">F0U44_05815</name>
</gene>
<reference evidence="8 9" key="2">
    <citation type="submission" date="2019-09" db="EMBL/GenBank/DDBJ databases">
        <authorList>
            <person name="Jin C."/>
        </authorList>
    </citation>
    <scope>NUCLEOTIDE SEQUENCE [LARGE SCALE GENOMIC DNA]</scope>
    <source>
        <strain evidence="8 9">BN130099</strain>
    </source>
</reference>
<dbReference type="EMBL" id="VUJV01000001">
    <property type="protein sequence ID" value="KAA1421785.1"/>
    <property type="molecule type" value="Genomic_DNA"/>
</dbReference>
<dbReference type="Gene3D" id="2.40.50.100">
    <property type="match status" value="1"/>
</dbReference>
<dbReference type="GO" id="GO:0005524">
    <property type="term" value="F:ATP binding"/>
    <property type="evidence" value="ECO:0007669"/>
    <property type="project" value="UniProtKB-KW"/>
</dbReference>
<dbReference type="SUPFAM" id="SSF52540">
    <property type="entry name" value="P-loop containing nucleoside triphosphate hydrolases"/>
    <property type="match status" value="1"/>
</dbReference>
<dbReference type="InterPro" id="IPR017879">
    <property type="entry name" value="PotA_ATP-bd"/>
</dbReference>